<feature type="transmembrane region" description="Helical" evidence="7">
    <location>
        <begin position="466"/>
        <end position="491"/>
    </location>
</feature>
<dbReference type="InterPro" id="IPR023214">
    <property type="entry name" value="HAD_sf"/>
</dbReference>
<dbReference type="SUPFAM" id="SSF56784">
    <property type="entry name" value="HAD-like"/>
    <property type="match status" value="1"/>
</dbReference>
<dbReference type="Gene3D" id="1.20.1110.10">
    <property type="entry name" value="Calcium-transporting ATPase, transmembrane domain"/>
    <property type="match status" value="2"/>
</dbReference>
<dbReference type="Gene3D" id="2.70.150.10">
    <property type="entry name" value="Calcium-transporting ATPase, cytoplasmic transduction domain A"/>
    <property type="match status" value="1"/>
</dbReference>
<dbReference type="Pfam" id="PF00689">
    <property type="entry name" value="Cation_ATPase_C"/>
    <property type="match status" value="1"/>
</dbReference>
<protein>
    <submittedName>
        <fullName evidence="9">Cation transporting ATPase C-terminal domain-containing protein</fullName>
    </submittedName>
</protein>
<evidence type="ECO:0000256" key="4">
    <source>
        <dbReference type="ARBA" id="ARBA00022842"/>
    </source>
</evidence>
<organism evidence="9 10">
    <name type="scientific">Tumidithrix elongata BACA0141</name>
    <dbReference type="NCBI Taxonomy" id="2716417"/>
    <lineage>
        <taxon>Bacteria</taxon>
        <taxon>Bacillati</taxon>
        <taxon>Cyanobacteriota</taxon>
        <taxon>Cyanophyceae</taxon>
        <taxon>Pseudanabaenales</taxon>
        <taxon>Pseudanabaenaceae</taxon>
        <taxon>Tumidithrix</taxon>
        <taxon>Tumidithrix elongata</taxon>
    </lineage>
</organism>
<keyword evidence="2 7" id="KW-0812">Transmembrane</keyword>
<feature type="transmembrane region" description="Helical" evidence="7">
    <location>
        <begin position="64"/>
        <end position="83"/>
    </location>
</feature>
<dbReference type="AlphaFoldDB" id="A0AAW9PVR6"/>
<keyword evidence="6 7" id="KW-0472">Membrane</keyword>
<evidence type="ECO:0000256" key="7">
    <source>
        <dbReference type="SAM" id="Phobius"/>
    </source>
</evidence>
<gene>
    <name evidence="9" type="ORF">V2H45_22870</name>
</gene>
<feature type="transmembrane region" description="Helical" evidence="7">
    <location>
        <begin position="258"/>
        <end position="275"/>
    </location>
</feature>
<dbReference type="GO" id="GO:0005388">
    <property type="term" value="F:P-type calcium transporter activity"/>
    <property type="evidence" value="ECO:0007669"/>
    <property type="project" value="TreeGrafter"/>
</dbReference>
<dbReference type="Proteomes" id="UP001333818">
    <property type="component" value="Unassembled WGS sequence"/>
</dbReference>
<feature type="transmembrane region" description="Helical" evidence="7">
    <location>
        <begin position="626"/>
        <end position="646"/>
    </location>
</feature>
<keyword evidence="10" id="KW-1185">Reference proteome</keyword>
<dbReference type="RefSeq" id="WP_330486025.1">
    <property type="nucleotide sequence ID" value="NZ_JAZBJZ010000146.1"/>
</dbReference>
<evidence type="ECO:0000256" key="2">
    <source>
        <dbReference type="ARBA" id="ARBA00022692"/>
    </source>
</evidence>
<proteinExistence type="predicted"/>
<feature type="domain" description="Cation-transporting P-type ATPase N-terminal" evidence="8">
    <location>
        <begin position="13"/>
        <end position="85"/>
    </location>
</feature>
<reference evidence="9" key="1">
    <citation type="submission" date="2024-01" db="EMBL/GenBank/DDBJ databases">
        <title>Bank of Algae and Cyanobacteria of the Azores (BACA) strain genomes.</title>
        <authorList>
            <person name="Luz R."/>
            <person name="Cordeiro R."/>
            <person name="Fonseca A."/>
            <person name="Goncalves V."/>
        </authorList>
    </citation>
    <scope>NUCLEOTIDE SEQUENCE</scope>
    <source>
        <strain evidence="9">BACA0141</strain>
    </source>
</reference>
<feature type="transmembrane region" description="Helical" evidence="7">
    <location>
        <begin position="537"/>
        <end position="557"/>
    </location>
</feature>
<dbReference type="Pfam" id="PF00122">
    <property type="entry name" value="E1-E2_ATPase"/>
    <property type="match status" value="1"/>
</dbReference>
<dbReference type="InterPro" id="IPR023298">
    <property type="entry name" value="ATPase_P-typ_TM_dom_sf"/>
</dbReference>
<keyword evidence="4" id="KW-0460">Magnesium</keyword>
<evidence type="ECO:0000256" key="5">
    <source>
        <dbReference type="ARBA" id="ARBA00022989"/>
    </source>
</evidence>
<dbReference type="GO" id="GO:0046872">
    <property type="term" value="F:metal ion binding"/>
    <property type="evidence" value="ECO:0007669"/>
    <property type="project" value="UniProtKB-KW"/>
</dbReference>
<keyword evidence="5 7" id="KW-1133">Transmembrane helix</keyword>
<dbReference type="Pfam" id="PF00690">
    <property type="entry name" value="Cation_ATPase_N"/>
    <property type="match status" value="1"/>
</dbReference>
<evidence type="ECO:0000256" key="1">
    <source>
        <dbReference type="ARBA" id="ARBA00004141"/>
    </source>
</evidence>
<comment type="caution">
    <text evidence="9">The sequence shown here is derived from an EMBL/GenBank/DDBJ whole genome shotgun (WGS) entry which is preliminary data.</text>
</comment>
<comment type="subcellular location">
    <subcellularLocation>
        <location evidence="1">Membrane</location>
        <topology evidence="1">Multi-pass membrane protein</topology>
    </subcellularLocation>
</comment>
<feature type="transmembrane region" description="Helical" evidence="7">
    <location>
        <begin position="599"/>
        <end position="620"/>
    </location>
</feature>
<feature type="transmembrane region" description="Helical" evidence="7">
    <location>
        <begin position="497"/>
        <end position="517"/>
    </location>
</feature>
<evidence type="ECO:0000313" key="10">
    <source>
        <dbReference type="Proteomes" id="UP001333818"/>
    </source>
</evidence>
<dbReference type="InterPro" id="IPR006068">
    <property type="entry name" value="ATPase_P-typ_cation-transptr_C"/>
</dbReference>
<feature type="transmembrane region" description="Helical" evidence="7">
    <location>
        <begin position="569"/>
        <end position="587"/>
    </location>
</feature>
<dbReference type="EMBL" id="JAZBJZ010000146">
    <property type="protein sequence ID" value="MEE3719589.1"/>
    <property type="molecule type" value="Genomic_DNA"/>
</dbReference>
<accession>A0AAW9PVR6</accession>
<dbReference type="InterPro" id="IPR036412">
    <property type="entry name" value="HAD-like_sf"/>
</dbReference>
<evidence type="ECO:0000256" key="3">
    <source>
        <dbReference type="ARBA" id="ARBA00022723"/>
    </source>
</evidence>
<dbReference type="GO" id="GO:0005886">
    <property type="term" value="C:plasma membrane"/>
    <property type="evidence" value="ECO:0007669"/>
    <property type="project" value="TreeGrafter"/>
</dbReference>
<dbReference type="Gene3D" id="3.40.50.1000">
    <property type="entry name" value="HAD superfamily/HAD-like"/>
    <property type="match status" value="1"/>
</dbReference>
<dbReference type="PANTHER" id="PTHR24093:SF506">
    <property type="entry name" value="CATION-TRANSPORTING ATPASE PMA1"/>
    <property type="match status" value="1"/>
</dbReference>
<dbReference type="InterPro" id="IPR008250">
    <property type="entry name" value="ATPase_P-typ_transduc_dom_A_sf"/>
</dbReference>
<evidence type="ECO:0000259" key="8">
    <source>
        <dbReference type="SMART" id="SM00831"/>
    </source>
</evidence>
<name>A0AAW9PVR6_9CYAN</name>
<dbReference type="InterPro" id="IPR059000">
    <property type="entry name" value="ATPase_P-type_domA"/>
</dbReference>
<feature type="transmembrane region" description="Helical" evidence="7">
    <location>
        <begin position="89"/>
        <end position="111"/>
    </location>
</feature>
<dbReference type="SUPFAM" id="SSF81665">
    <property type="entry name" value="Calcium ATPase, transmembrane domain M"/>
    <property type="match status" value="1"/>
</dbReference>
<dbReference type="PANTHER" id="PTHR24093">
    <property type="entry name" value="CATION TRANSPORTING ATPASE"/>
    <property type="match status" value="1"/>
</dbReference>
<evidence type="ECO:0000256" key="6">
    <source>
        <dbReference type="ARBA" id="ARBA00023136"/>
    </source>
</evidence>
<dbReference type="SUPFAM" id="SSF81653">
    <property type="entry name" value="Calcium ATPase, transduction domain A"/>
    <property type="match status" value="1"/>
</dbReference>
<sequence length="653" mass="71445">MSKPSFLPNSELPWHYWDRDQVLAQVQSSAEGLSYVAARQRLRQYGANKLPQKPRSLKTLWQPLINPFTYILLATAAFFGFGLRLVAEGIAIAVIGTIHGAIGLALTFWSLKTREVATLGRTQRRQSLPAASVLVQRDGEALDIPARDLVIGDLLILQTGDRPSVDIRLIEASEDLQTNQTSLGGEAIAPKQATESLALDTAVLERTNVIYAGTEITAGKGKGIAIATGHTAYWQSHLVVREQPFSALHTQLRTLRRVWVAIVGLVAIAIALLNWQRGADVATTAVVAVLLSTYPQNLLRLATQVQLIGMGTLAKKRLWVRFPSAIDALSRLNTIALILESDITLAIDNLSQAGIRWCGLIRASESDAQALGTVLGIEVFSYFDAPQERLRTWQGDRKGDLKAVAVVGKDIEDIALLRQADVGICDRTCKREIQDSSGLILPREDFRYIPVAILEGRAVFDRLQRFVLLLAASAFTLVLLALGDAVVGFGISPLQMLWVGAIATPLVAIPLLIETTAVELIQQPAYRFQTMLRRGNYLRLLLAVLTMTVAVNLVFWLKYQGDPALLVQARTMAFVTLVFSQALHACAIARHSLFQNIPLAIAVILIATLQVIFVQVVVMGEFMGTVPLSLIEWAIASLAATAVFWLQELVKGH</sequence>
<dbReference type="InterPro" id="IPR004014">
    <property type="entry name" value="ATPase_P-typ_cation-transptr_N"/>
</dbReference>
<evidence type="ECO:0000313" key="9">
    <source>
        <dbReference type="EMBL" id="MEE3719589.1"/>
    </source>
</evidence>
<keyword evidence="3" id="KW-0479">Metal-binding</keyword>
<dbReference type="SMART" id="SM00831">
    <property type="entry name" value="Cation_ATPase_N"/>
    <property type="match status" value="1"/>
</dbReference>